<proteinExistence type="predicted"/>
<evidence type="ECO:0000313" key="1">
    <source>
        <dbReference type="EMBL" id="GAA3559882.1"/>
    </source>
</evidence>
<keyword evidence="2" id="KW-1185">Reference proteome</keyword>
<accession>A0ABP6X3P5</accession>
<gene>
    <name evidence="1" type="ORF">GCM10022395_08420</name>
</gene>
<organism evidence="1 2">
    <name type="scientific">Snuella lapsa</name>
    <dbReference type="NCBI Taxonomy" id="870481"/>
    <lineage>
        <taxon>Bacteria</taxon>
        <taxon>Pseudomonadati</taxon>
        <taxon>Bacteroidota</taxon>
        <taxon>Flavobacteriia</taxon>
        <taxon>Flavobacteriales</taxon>
        <taxon>Flavobacteriaceae</taxon>
        <taxon>Snuella</taxon>
    </lineage>
</organism>
<reference evidence="2" key="1">
    <citation type="journal article" date="2019" name="Int. J. Syst. Evol. Microbiol.">
        <title>The Global Catalogue of Microorganisms (GCM) 10K type strain sequencing project: providing services to taxonomists for standard genome sequencing and annotation.</title>
        <authorList>
            <consortium name="The Broad Institute Genomics Platform"/>
            <consortium name="The Broad Institute Genome Sequencing Center for Infectious Disease"/>
            <person name="Wu L."/>
            <person name="Ma J."/>
        </authorList>
    </citation>
    <scope>NUCLEOTIDE SEQUENCE [LARGE SCALE GENOMIC DNA]</scope>
    <source>
        <strain evidence="2">JCM 17111</strain>
    </source>
</reference>
<protein>
    <submittedName>
        <fullName evidence="1">Uncharacterized protein</fullName>
    </submittedName>
</protein>
<evidence type="ECO:0000313" key="2">
    <source>
        <dbReference type="Proteomes" id="UP001500954"/>
    </source>
</evidence>
<comment type="caution">
    <text evidence="1">The sequence shown here is derived from an EMBL/GenBank/DDBJ whole genome shotgun (WGS) entry which is preliminary data.</text>
</comment>
<dbReference type="Proteomes" id="UP001500954">
    <property type="component" value="Unassembled WGS sequence"/>
</dbReference>
<dbReference type="RefSeq" id="WP_345004574.1">
    <property type="nucleotide sequence ID" value="NZ_BAABCY010000024.1"/>
</dbReference>
<name>A0ABP6X3P5_9FLAO</name>
<dbReference type="EMBL" id="BAABCY010000024">
    <property type="protein sequence ID" value="GAA3559882.1"/>
    <property type="molecule type" value="Genomic_DNA"/>
</dbReference>
<sequence length="42" mass="4836">MDLLYCSGHKEGSPSFSLDDLKSFNDLILPNLEIFENQFNDE</sequence>